<sequence>MPPPLSKTSLNSLSRCRGPSNSIPLRSFSTSSSLASIGPENPKFIEIPVPPQHQALPKIDVKGTLPPPRNIFPNRAGDKTSPEYLAAVTPEPLSQTAPHNDFVAWKRRMAENRRTNLREGLVELHKRKTLQDKMVAARSKNRSIAREKALHAPQREDERLTNPTITQMNRTLQSGPVPDPDRAARVAEKKARVEAIALAKEEQRRNALHTLYMNARSFITTEEELDAEIEKIFVEDPHASGNLNDNIWSVKGAPPSVLTMLSAVNNTQKKAIDFHRGPAALTGRRMKKIAEELTGGTMD</sequence>
<dbReference type="Pfam" id="PF26163">
    <property type="entry name" value="mS26"/>
    <property type="match status" value="1"/>
</dbReference>
<dbReference type="Proteomes" id="UP000664132">
    <property type="component" value="Unassembled WGS sequence"/>
</dbReference>
<evidence type="ECO:0000313" key="2">
    <source>
        <dbReference type="EMBL" id="KAG4421046.1"/>
    </source>
</evidence>
<evidence type="ECO:0000313" key="3">
    <source>
        <dbReference type="Proteomes" id="UP000664132"/>
    </source>
</evidence>
<dbReference type="InterPro" id="IPR058940">
    <property type="entry name" value="mS26_fungi"/>
</dbReference>
<name>A0A8H7W856_9HELO</name>
<organism evidence="2 3">
    <name type="scientific">Cadophora malorum</name>
    <dbReference type="NCBI Taxonomy" id="108018"/>
    <lineage>
        <taxon>Eukaryota</taxon>
        <taxon>Fungi</taxon>
        <taxon>Dikarya</taxon>
        <taxon>Ascomycota</taxon>
        <taxon>Pezizomycotina</taxon>
        <taxon>Leotiomycetes</taxon>
        <taxon>Helotiales</taxon>
        <taxon>Ploettnerulaceae</taxon>
        <taxon>Cadophora</taxon>
    </lineage>
</organism>
<feature type="compositionally biased region" description="Polar residues" evidence="1">
    <location>
        <begin position="1"/>
        <end position="14"/>
    </location>
</feature>
<dbReference type="EMBL" id="JAFJYH010000072">
    <property type="protein sequence ID" value="KAG4421046.1"/>
    <property type="molecule type" value="Genomic_DNA"/>
</dbReference>
<dbReference type="CDD" id="cd23703">
    <property type="entry name" value="mS26_PET12"/>
    <property type="match status" value="1"/>
</dbReference>
<feature type="region of interest" description="Disordered" evidence="1">
    <location>
        <begin position="1"/>
        <end position="32"/>
    </location>
</feature>
<protein>
    <submittedName>
        <fullName evidence="2">Uncharacterized protein</fullName>
    </submittedName>
</protein>
<keyword evidence="3" id="KW-1185">Reference proteome</keyword>
<proteinExistence type="predicted"/>
<comment type="caution">
    <text evidence="2">The sequence shown here is derived from an EMBL/GenBank/DDBJ whole genome shotgun (WGS) entry which is preliminary data.</text>
</comment>
<reference evidence="2" key="1">
    <citation type="submission" date="2021-02" db="EMBL/GenBank/DDBJ databases">
        <title>Genome sequence Cadophora malorum strain M34.</title>
        <authorList>
            <person name="Stefanovic E."/>
            <person name="Vu D."/>
            <person name="Scully C."/>
            <person name="Dijksterhuis J."/>
            <person name="Roader J."/>
            <person name="Houbraken J."/>
        </authorList>
    </citation>
    <scope>NUCLEOTIDE SEQUENCE</scope>
    <source>
        <strain evidence="2">M34</strain>
    </source>
</reference>
<evidence type="ECO:0000256" key="1">
    <source>
        <dbReference type="SAM" id="MobiDB-lite"/>
    </source>
</evidence>
<feature type="compositionally biased region" description="Low complexity" evidence="1">
    <location>
        <begin position="22"/>
        <end position="32"/>
    </location>
</feature>
<accession>A0A8H7W856</accession>
<dbReference type="OrthoDB" id="5223508at2759"/>
<dbReference type="AlphaFoldDB" id="A0A8H7W856"/>
<gene>
    <name evidence="2" type="ORF">IFR04_005809</name>
</gene>